<dbReference type="InterPro" id="IPR036259">
    <property type="entry name" value="MFS_trans_sf"/>
</dbReference>
<evidence type="ECO:0000259" key="9">
    <source>
        <dbReference type="PROSITE" id="PS50850"/>
    </source>
</evidence>
<dbReference type="EMBL" id="KQ460041">
    <property type="protein sequence ID" value="KPJ18370.1"/>
    <property type="molecule type" value="Genomic_DNA"/>
</dbReference>
<keyword evidence="6 8" id="KW-1133">Transmembrane helix</keyword>
<dbReference type="PROSITE" id="PS00216">
    <property type="entry name" value="SUGAR_TRANSPORT_1"/>
    <property type="match status" value="1"/>
</dbReference>
<feature type="transmembrane region" description="Helical" evidence="8">
    <location>
        <begin position="326"/>
        <end position="347"/>
    </location>
</feature>
<dbReference type="GO" id="GO:0005886">
    <property type="term" value="C:plasma membrane"/>
    <property type="evidence" value="ECO:0007669"/>
    <property type="project" value="UniProtKB-SubCell"/>
</dbReference>
<dbReference type="AlphaFoldDB" id="A0A0N1IG69"/>
<dbReference type="InterPro" id="IPR020846">
    <property type="entry name" value="MFS_dom"/>
</dbReference>
<evidence type="ECO:0000256" key="1">
    <source>
        <dbReference type="ARBA" id="ARBA00004651"/>
    </source>
</evidence>
<dbReference type="PANTHER" id="PTHR48021">
    <property type="match status" value="1"/>
</dbReference>
<evidence type="ECO:0000256" key="7">
    <source>
        <dbReference type="ARBA" id="ARBA00023136"/>
    </source>
</evidence>
<dbReference type="SUPFAM" id="SSF103473">
    <property type="entry name" value="MFS general substrate transporter"/>
    <property type="match status" value="1"/>
</dbReference>
<evidence type="ECO:0000256" key="5">
    <source>
        <dbReference type="ARBA" id="ARBA00022692"/>
    </source>
</evidence>
<evidence type="ECO:0000256" key="4">
    <source>
        <dbReference type="ARBA" id="ARBA00022597"/>
    </source>
</evidence>
<dbReference type="GO" id="GO:0022857">
    <property type="term" value="F:transmembrane transporter activity"/>
    <property type="evidence" value="ECO:0007669"/>
    <property type="project" value="InterPro"/>
</dbReference>
<dbReference type="InterPro" id="IPR005828">
    <property type="entry name" value="MFS_sugar_transport-like"/>
</dbReference>
<dbReference type="Gene3D" id="1.20.1250.20">
    <property type="entry name" value="MFS general substrate transporter like domains"/>
    <property type="match status" value="1"/>
</dbReference>
<comment type="subcellular location">
    <subcellularLocation>
        <location evidence="1">Cell membrane</location>
        <topology evidence="1">Multi-pass membrane protein</topology>
    </subcellularLocation>
</comment>
<feature type="transmembrane region" description="Helical" evidence="8">
    <location>
        <begin position="148"/>
        <end position="167"/>
    </location>
</feature>
<dbReference type="PROSITE" id="PS50850">
    <property type="entry name" value="MFS"/>
    <property type="match status" value="1"/>
</dbReference>
<keyword evidence="7 8" id="KW-0472">Membrane</keyword>
<feature type="transmembrane region" description="Helical" evidence="8">
    <location>
        <begin position="61"/>
        <end position="83"/>
    </location>
</feature>
<feature type="transmembrane region" description="Helical" evidence="8">
    <location>
        <begin position="297"/>
        <end position="319"/>
    </location>
</feature>
<keyword evidence="3" id="KW-1003">Cell membrane</keyword>
<feature type="transmembrane region" description="Helical" evidence="8">
    <location>
        <begin position="115"/>
        <end position="136"/>
    </location>
</feature>
<feature type="transmembrane region" description="Helical" evidence="8">
    <location>
        <begin position="90"/>
        <end position="109"/>
    </location>
</feature>
<sequence>MPEKPQKPSKAGRGKAFKQVLASFIANIGTVNTGMAFGFSATALPQLKSPDSFIHINENQASWIASLSAAGTPVGCILSGYLMDSIGRRRTLIVTEIPLILGWILIAAAQNVPMIYIGRFLIGFGSGMVGAPARVYTCEVSQPHLRGMLGALASVGVSTGVLIQYVIGSVTTWNILAGVSAVIPIISLLGMLLVPETPNFLLQQDKRERAESSLAKLRGSTCDLDEEIQRMIAFKEKNHVEPLKTPKEILKALMSPSALKPFTILAVYFFIYQWCGVNTITFYAVEVFEASGAALDKYWLTISMGILRVIFTVVGCILCRKCGRRMLTFVSAIGCGSTMVVLSVYMYHVQYWKDNNLPPVHSWIPVANKSTVKQTDGIEFSNISRSTLLQILSAIEEETRGNSPTIKQAPVFTAQFANNKYTRPFIYPFIHTRDLYMG</sequence>
<keyword evidence="5 8" id="KW-0812">Transmembrane</keyword>
<evidence type="ECO:0000313" key="11">
    <source>
        <dbReference type="Proteomes" id="UP000053240"/>
    </source>
</evidence>
<dbReference type="InParanoid" id="A0A0N1IG69"/>
<dbReference type="PANTHER" id="PTHR48021:SF7">
    <property type="entry name" value="RH09188P"/>
    <property type="match status" value="1"/>
</dbReference>
<dbReference type="InterPro" id="IPR050549">
    <property type="entry name" value="MFS_Trehalose_Transporter"/>
</dbReference>
<keyword evidence="2" id="KW-0813">Transport</keyword>
<keyword evidence="11" id="KW-1185">Reference proteome</keyword>
<feature type="transmembrane region" description="Helical" evidence="8">
    <location>
        <begin position="20"/>
        <end position="41"/>
    </location>
</feature>
<reference evidence="10 11" key="1">
    <citation type="journal article" date="2015" name="Nat. Commun.">
        <title>Outbred genome sequencing and CRISPR/Cas9 gene editing in butterflies.</title>
        <authorList>
            <person name="Li X."/>
            <person name="Fan D."/>
            <person name="Zhang W."/>
            <person name="Liu G."/>
            <person name="Zhang L."/>
            <person name="Zhao L."/>
            <person name="Fang X."/>
            <person name="Chen L."/>
            <person name="Dong Y."/>
            <person name="Chen Y."/>
            <person name="Ding Y."/>
            <person name="Zhao R."/>
            <person name="Feng M."/>
            <person name="Zhu Y."/>
            <person name="Feng Y."/>
            <person name="Jiang X."/>
            <person name="Zhu D."/>
            <person name="Xiang H."/>
            <person name="Feng X."/>
            <person name="Li S."/>
            <person name="Wang J."/>
            <person name="Zhang G."/>
            <person name="Kronforst M.R."/>
            <person name="Wang W."/>
        </authorList>
    </citation>
    <scope>NUCLEOTIDE SEQUENCE [LARGE SCALE GENOMIC DNA]</scope>
    <source>
        <strain evidence="10">Ya'a_city_454_Pm</strain>
        <tissue evidence="10">Whole body</tissue>
    </source>
</reference>
<dbReference type="FunFam" id="1.20.1250.20:FF:000218">
    <property type="entry name" value="facilitated trehalose transporter Tret1"/>
    <property type="match status" value="1"/>
</dbReference>
<feature type="domain" description="Major facilitator superfamily (MFS) profile" evidence="9">
    <location>
        <begin position="22"/>
        <end position="438"/>
    </location>
</feature>
<feature type="transmembrane region" description="Helical" evidence="8">
    <location>
        <begin position="262"/>
        <end position="285"/>
    </location>
</feature>
<dbReference type="Pfam" id="PF00083">
    <property type="entry name" value="Sugar_tr"/>
    <property type="match status" value="1"/>
</dbReference>
<keyword evidence="4" id="KW-0762">Sugar transport</keyword>
<evidence type="ECO:0000256" key="2">
    <source>
        <dbReference type="ARBA" id="ARBA00022448"/>
    </source>
</evidence>
<name>A0A0N1IG69_PAPMA</name>
<feature type="transmembrane region" description="Helical" evidence="8">
    <location>
        <begin position="173"/>
        <end position="194"/>
    </location>
</feature>
<evidence type="ECO:0000313" key="10">
    <source>
        <dbReference type="EMBL" id="KPJ18370.1"/>
    </source>
</evidence>
<gene>
    <name evidence="10" type="ORF">RR48_03272</name>
</gene>
<evidence type="ECO:0000256" key="8">
    <source>
        <dbReference type="SAM" id="Phobius"/>
    </source>
</evidence>
<dbReference type="PROSITE" id="PS00217">
    <property type="entry name" value="SUGAR_TRANSPORT_2"/>
    <property type="match status" value="1"/>
</dbReference>
<evidence type="ECO:0000256" key="6">
    <source>
        <dbReference type="ARBA" id="ARBA00022989"/>
    </source>
</evidence>
<protein>
    <submittedName>
        <fullName evidence="10">Facilitated trehalose transporter Tret1</fullName>
    </submittedName>
</protein>
<proteinExistence type="predicted"/>
<dbReference type="Proteomes" id="UP000053240">
    <property type="component" value="Unassembled WGS sequence"/>
</dbReference>
<evidence type="ECO:0000256" key="3">
    <source>
        <dbReference type="ARBA" id="ARBA00022475"/>
    </source>
</evidence>
<dbReference type="InterPro" id="IPR005829">
    <property type="entry name" value="Sugar_transporter_CS"/>
</dbReference>
<organism evidence="10 11">
    <name type="scientific">Papilio machaon</name>
    <name type="common">Old World swallowtail butterfly</name>
    <dbReference type="NCBI Taxonomy" id="76193"/>
    <lineage>
        <taxon>Eukaryota</taxon>
        <taxon>Metazoa</taxon>
        <taxon>Ecdysozoa</taxon>
        <taxon>Arthropoda</taxon>
        <taxon>Hexapoda</taxon>
        <taxon>Insecta</taxon>
        <taxon>Pterygota</taxon>
        <taxon>Neoptera</taxon>
        <taxon>Endopterygota</taxon>
        <taxon>Lepidoptera</taxon>
        <taxon>Glossata</taxon>
        <taxon>Ditrysia</taxon>
        <taxon>Papilionoidea</taxon>
        <taxon>Papilionidae</taxon>
        <taxon>Papilioninae</taxon>
        <taxon>Papilio</taxon>
    </lineage>
</organism>
<accession>A0A0N1IG69</accession>